<keyword evidence="2" id="KW-1185">Reference proteome</keyword>
<evidence type="ECO:0008006" key="3">
    <source>
        <dbReference type="Google" id="ProtNLM"/>
    </source>
</evidence>
<dbReference type="EMBL" id="BSPV01000006">
    <property type="protein sequence ID" value="GLT14849.1"/>
    <property type="molecule type" value="Genomic_DNA"/>
</dbReference>
<dbReference type="Proteomes" id="UP001157156">
    <property type="component" value="Unassembled WGS sequence"/>
</dbReference>
<reference evidence="2" key="1">
    <citation type="journal article" date="2019" name="Int. J. Syst. Evol. Microbiol.">
        <title>The Global Catalogue of Microorganisms (GCM) 10K type strain sequencing project: providing services to taxonomists for standard genome sequencing and annotation.</title>
        <authorList>
            <consortium name="The Broad Institute Genomics Platform"/>
            <consortium name="The Broad Institute Genome Sequencing Center for Infectious Disease"/>
            <person name="Wu L."/>
            <person name="Ma J."/>
        </authorList>
    </citation>
    <scope>NUCLEOTIDE SEQUENCE [LARGE SCALE GENOMIC DNA]</scope>
    <source>
        <strain evidence="2">NBRC 111146</strain>
    </source>
</reference>
<organism evidence="1 2">
    <name type="scientific">Vibrio algivorus</name>
    <dbReference type="NCBI Taxonomy" id="1667024"/>
    <lineage>
        <taxon>Bacteria</taxon>
        <taxon>Pseudomonadati</taxon>
        <taxon>Pseudomonadota</taxon>
        <taxon>Gammaproteobacteria</taxon>
        <taxon>Vibrionales</taxon>
        <taxon>Vibrionaceae</taxon>
        <taxon>Vibrio</taxon>
    </lineage>
</organism>
<protein>
    <recommendedName>
        <fullName evidence="3">PilZ domain-containing protein</fullName>
    </recommendedName>
</protein>
<accession>A0ABQ6EPF2</accession>
<comment type="caution">
    <text evidence="1">The sequence shown here is derived from an EMBL/GenBank/DDBJ whole genome shotgun (WGS) entry which is preliminary data.</text>
</comment>
<evidence type="ECO:0000313" key="2">
    <source>
        <dbReference type="Proteomes" id="UP001157156"/>
    </source>
</evidence>
<gene>
    <name evidence="1" type="ORF">GCM10007931_18240</name>
</gene>
<proteinExistence type="predicted"/>
<name>A0ABQ6EPF2_9VIBR</name>
<sequence length="62" mass="7050">MTNNSFNGNNYLSNIVGEFIIINNDREFVEKLTKIMISSVCCLFDDFSIETFMLKDVSIGGF</sequence>
<evidence type="ECO:0000313" key="1">
    <source>
        <dbReference type="EMBL" id="GLT14849.1"/>
    </source>
</evidence>